<dbReference type="GO" id="GO:0003735">
    <property type="term" value="F:structural constituent of ribosome"/>
    <property type="evidence" value="ECO:0007669"/>
    <property type="project" value="InterPro"/>
</dbReference>
<dbReference type="PANTHER" id="PTHR33398:SF1">
    <property type="entry name" value="SMALL RIBOSOMAL SUBUNIT PROTEIN BS20C"/>
    <property type="match status" value="1"/>
</dbReference>
<dbReference type="EMBL" id="JACPUR010000038">
    <property type="protein sequence ID" value="MBI3129112.1"/>
    <property type="molecule type" value="Genomic_DNA"/>
</dbReference>
<dbReference type="NCBIfam" id="TIGR00029">
    <property type="entry name" value="S20"/>
    <property type="match status" value="1"/>
</dbReference>
<evidence type="ECO:0000256" key="8">
    <source>
        <dbReference type="HAMAP-Rule" id="MF_00500"/>
    </source>
</evidence>
<dbReference type="GO" id="GO:0005829">
    <property type="term" value="C:cytosol"/>
    <property type="evidence" value="ECO:0007669"/>
    <property type="project" value="TreeGrafter"/>
</dbReference>
<feature type="compositionally biased region" description="Basic residues" evidence="9">
    <location>
        <begin position="69"/>
        <end position="82"/>
    </location>
</feature>
<dbReference type="SUPFAM" id="SSF46992">
    <property type="entry name" value="Ribosomal protein S20"/>
    <property type="match status" value="1"/>
</dbReference>
<organism evidence="10 11">
    <name type="scientific">Tectimicrobiota bacterium</name>
    <dbReference type="NCBI Taxonomy" id="2528274"/>
    <lineage>
        <taxon>Bacteria</taxon>
        <taxon>Pseudomonadati</taxon>
        <taxon>Nitrospinota/Tectimicrobiota group</taxon>
        <taxon>Candidatus Tectimicrobiota</taxon>
    </lineage>
</organism>
<dbReference type="HAMAP" id="MF_00500">
    <property type="entry name" value="Ribosomal_bS20"/>
    <property type="match status" value="1"/>
</dbReference>
<dbReference type="InterPro" id="IPR036510">
    <property type="entry name" value="Ribosomal_bS20_sf"/>
</dbReference>
<dbReference type="PANTHER" id="PTHR33398">
    <property type="entry name" value="30S RIBOSOMAL PROTEIN S20"/>
    <property type="match status" value="1"/>
</dbReference>
<keyword evidence="5 8" id="KW-0689">Ribosomal protein</keyword>
<dbReference type="GO" id="GO:0006412">
    <property type="term" value="P:translation"/>
    <property type="evidence" value="ECO:0007669"/>
    <property type="project" value="UniProtKB-UniRule"/>
</dbReference>
<evidence type="ECO:0000313" key="11">
    <source>
        <dbReference type="Proteomes" id="UP000782312"/>
    </source>
</evidence>
<comment type="caution">
    <text evidence="10">The sequence shown here is derived from an EMBL/GenBank/DDBJ whole genome shotgun (WGS) entry which is preliminary data.</text>
</comment>
<dbReference type="AlphaFoldDB" id="A0A932I179"/>
<dbReference type="Gene3D" id="1.20.58.110">
    <property type="entry name" value="Ribosomal protein S20"/>
    <property type="match status" value="1"/>
</dbReference>
<evidence type="ECO:0000256" key="4">
    <source>
        <dbReference type="ARBA" id="ARBA00022884"/>
    </source>
</evidence>
<evidence type="ECO:0000256" key="2">
    <source>
        <dbReference type="ARBA" id="ARBA00007634"/>
    </source>
</evidence>
<evidence type="ECO:0000256" key="7">
    <source>
        <dbReference type="ARBA" id="ARBA00035136"/>
    </source>
</evidence>
<evidence type="ECO:0000256" key="9">
    <source>
        <dbReference type="SAM" id="MobiDB-lite"/>
    </source>
</evidence>
<gene>
    <name evidence="8 10" type="primary">rpsT</name>
    <name evidence="10" type="ORF">HYZ11_16015</name>
</gene>
<keyword evidence="6 8" id="KW-0687">Ribonucleoprotein</keyword>
<dbReference type="Pfam" id="PF01649">
    <property type="entry name" value="Ribosomal_S20p"/>
    <property type="match status" value="1"/>
</dbReference>
<keyword evidence="4 8" id="KW-0694">RNA-binding</keyword>
<evidence type="ECO:0000256" key="5">
    <source>
        <dbReference type="ARBA" id="ARBA00022980"/>
    </source>
</evidence>
<reference evidence="10" key="1">
    <citation type="submission" date="2020-07" db="EMBL/GenBank/DDBJ databases">
        <title>Huge and variable diversity of episymbiotic CPR bacteria and DPANN archaea in groundwater ecosystems.</title>
        <authorList>
            <person name="He C.Y."/>
            <person name="Keren R."/>
            <person name="Whittaker M."/>
            <person name="Farag I.F."/>
            <person name="Doudna J."/>
            <person name="Cate J.H.D."/>
            <person name="Banfield J.F."/>
        </authorList>
    </citation>
    <scope>NUCLEOTIDE SEQUENCE</scope>
    <source>
        <strain evidence="10">NC_groundwater_763_Ag_S-0.2um_68_21</strain>
    </source>
</reference>
<dbReference type="GO" id="GO:0015935">
    <property type="term" value="C:small ribosomal subunit"/>
    <property type="evidence" value="ECO:0007669"/>
    <property type="project" value="TreeGrafter"/>
</dbReference>
<dbReference type="GO" id="GO:0070181">
    <property type="term" value="F:small ribosomal subunit rRNA binding"/>
    <property type="evidence" value="ECO:0007669"/>
    <property type="project" value="TreeGrafter"/>
</dbReference>
<evidence type="ECO:0000313" key="10">
    <source>
        <dbReference type="EMBL" id="MBI3129112.1"/>
    </source>
</evidence>
<name>A0A932I179_UNCTE</name>
<evidence type="ECO:0000256" key="6">
    <source>
        <dbReference type="ARBA" id="ARBA00023274"/>
    </source>
</evidence>
<accession>A0A932I179</accession>
<evidence type="ECO:0000256" key="1">
    <source>
        <dbReference type="ARBA" id="ARBA00003134"/>
    </source>
</evidence>
<feature type="region of interest" description="Disordered" evidence="9">
    <location>
        <begin position="1"/>
        <end position="20"/>
    </location>
</feature>
<comment type="similarity">
    <text evidence="2 8">Belongs to the bacterial ribosomal protein bS20 family.</text>
</comment>
<dbReference type="Proteomes" id="UP000782312">
    <property type="component" value="Unassembled WGS sequence"/>
</dbReference>
<dbReference type="InterPro" id="IPR002583">
    <property type="entry name" value="Ribosomal_bS20"/>
</dbReference>
<evidence type="ECO:0000256" key="3">
    <source>
        <dbReference type="ARBA" id="ARBA00022730"/>
    </source>
</evidence>
<protein>
    <recommendedName>
        <fullName evidence="7 8">Small ribosomal subunit protein bS20</fullName>
    </recommendedName>
</protein>
<sequence>MATTRSAKKRHRQSLARRARNRIVRGRVRSAVKNVTAAIEQKGNAAEALRGAQKLLDKAAARGVIHRNNASRKASRLARRIHKESAAKKG</sequence>
<feature type="region of interest" description="Disordered" evidence="9">
    <location>
        <begin position="69"/>
        <end position="90"/>
    </location>
</feature>
<proteinExistence type="inferred from homology"/>
<comment type="function">
    <text evidence="1 8">Binds directly to 16S ribosomal RNA.</text>
</comment>
<keyword evidence="3 8" id="KW-0699">rRNA-binding</keyword>